<protein>
    <submittedName>
        <fullName evidence="2">Uncharacterized protein</fullName>
    </submittedName>
</protein>
<proteinExistence type="predicted"/>
<sequence>MRRRTATGKKGRRTTRRARTKRRPLRRCP</sequence>
<accession>A0A0A8Z5J3</accession>
<feature type="region of interest" description="Disordered" evidence="1">
    <location>
        <begin position="1"/>
        <end position="29"/>
    </location>
</feature>
<reference evidence="2" key="1">
    <citation type="submission" date="2014-09" db="EMBL/GenBank/DDBJ databases">
        <authorList>
            <person name="Magalhaes I.L.F."/>
            <person name="Oliveira U."/>
            <person name="Santos F.R."/>
            <person name="Vidigal T.H.D.A."/>
            <person name="Brescovit A.D."/>
            <person name="Santos A.J."/>
        </authorList>
    </citation>
    <scope>NUCLEOTIDE SEQUENCE</scope>
    <source>
        <tissue evidence="2">Shoot tissue taken approximately 20 cm above the soil surface</tissue>
    </source>
</reference>
<reference evidence="2" key="2">
    <citation type="journal article" date="2015" name="Data Brief">
        <title>Shoot transcriptome of the giant reed, Arundo donax.</title>
        <authorList>
            <person name="Barrero R.A."/>
            <person name="Guerrero F.D."/>
            <person name="Moolhuijzen P."/>
            <person name="Goolsby J.A."/>
            <person name="Tidwell J."/>
            <person name="Bellgard S.E."/>
            <person name="Bellgard M.I."/>
        </authorList>
    </citation>
    <scope>NUCLEOTIDE SEQUENCE</scope>
    <source>
        <tissue evidence="2">Shoot tissue taken approximately 20 cm above the soil surface</tissue>
    </source>
</reference>
<evidence type="ECO:0000256" key="1">
    <source>
        <dbReference type="SAM" id="MobiDB-lite"/>
    </source>
</evidence>
<dbReference type="AlphaFoldDB" id="A0A0A8Z5J3"/>
<organism evidence="2">
    <name type="scientific">Arundo donax</name>
    <name type="common">Giant reed</name>
    <name type="synonym">Donax arundinaceus</name>
    <dbReference type="NCBI Taxonomy" id="35708"/>
    <lineage>
        <taxon>Eukaryota</taxon>
        <taxon>Viridiplantae</taxon>
        <taxon>Streptophyta</taxon>
        <taxon>Embryophyta</taxon>
        <taxon>Tracheophyta</taxon>
        <taxon>Spermatophyta</taxon>
        <taxon>Magnoliopsida</taxon>
        <taxon>Liliopsida</taxon>
        <taxon>Poales</taxon>
        <taxon>Poaceae</taxon>
        <taxon>PACMAD clade</taxon>
        <taxon>Arundinoideae</taxon>
        <taxon>Arundineae</taxon>
        <taxon>Arundo</taxon>
    </lineage>
</organism>
<name>A0A0A8Z5J3_ARUDO</name>
<evidence type="ECO:0000313" key="2">
    <source>
        <dbReference type="EMBL" id="JAD32968.1"/>
    </source>
</evidence>
<dbReference type="EMBL" id="GBRH01264927">
    <property type="protein sequence ID" value="JAD32968.1"/>
    <property type="molecule type" value="Transcribed_RNA"/>
</dbReference>